<dbReference type="STRING" id="457427.SSOG_08352"/>
<gene>
    <name evidence="1" type="ORF">SSOG_08352</name>
</gene>
<evidence type="ECO:0000313" key="1">
    <source>
        <dbReference type="EMBL" id="EFL28638.1"/>
    </source>
</evidence>
<proteinExistence type="predicted"/>
<dbReference type="Proteomes" id="UP000003963">
    <property type="component" value="Unassembled WGS sequence"/>
</dbReference>
<evidence type="ECO:0000313" key="2">
    <source>
        <dbReference type="Proteomes" id="UP000003963"/>
    </source>
</evidence>
<sequence>MAPSLVVPVRSSWHPHTFYARCVTSTGNQALADILDRQAARTEGEQLLNAIVDFGVYVPVDANGSVMFVGMEGSGPSLPGYTSEECCKERLPQAAGAVHCDAARLLDIEQQTKVATLSVFSPGGYAGVPMDLLNQILQQRGQRVPEDRTLTLRWSTHPRAVALRDALRDRLLDFPGVHAVWIGHARWNETGVEQLMVHMAVGAEAPEGSADRLMKSLLARLPASGDADDADLAIALRVLDPVAEADAISQLDAMGLDTVRVDQSTRRVEVISQEYDQE</sequence>
<accession>D9WWL2</accession>
<protein>
    <submittedName>
        <fullName evidence="1">PE-PGRS family protein</fullName>
    </submittedName>
</protein>
<organism evidence="1 2">
    <name type="scientific">Streptomyces himastatinicus ATCC 53653</name>
    <dbReference type="NCBI Taxonomy" id="457427"/>
    <lineage>
        <taxon>Bacteria</taxon>
        <taxon>Bacillati</taxon>
        <taxon>Actinomycetota</taxon>
        <taxon>Actinomycetes</taxon>
        <taxon>Kitasatosporales</taxon>
        <taxon>Streptomycetaceae</taxon>
        <taxon>Streptomyces</taxon>
        <taxon>Streptomyces violaceusniger group</taxon>
    </lineage>
</organism>
<dbReference type="AlphaFoldDB" id="D9WWL2"/>
<reference evidence="1 2" key="1">
    <citation type="submission" date="2009-02" db="EMBL/GenBank/DDBJ databases">
        <title>Annotation of Streptomyces hygroscopicus strain ATCC 53653.</title>
        <authorList>
            <consortium name="The Broad Institute Genome Sequencing Platform"/>
            <consortium name="Broad Institute Microbial Sequencing Center"/>
            <person name="Fischbach M."/>
            <person name="Godfrey P."/>
            <person name="Ward D."/>
            <person name="Young S."/>
            <person name="Zeng Q."/>
            <person name="Koehrsen M."/>
            <person name="Alvarado L."/>
            <person name="Berlin A.M."/>
            <person name="Bochicchio J."/>
            <person name="Borenstein D."/>
            <person name="Chapman S.B."/>
            <person name="Chen Z."/>
            <person name="Engels R."/>
            <person name="Freedman E."/>
            <person name="Gellesch M."/>
            <person name="Goldberg J."/>
            <person name="Griggs A."/>
            <person name="Gujja S."/>
            <person name="Heilman E.R."/>
            <person name="Heiman D.I."/>
            <person name="Hepburn T.A."/>
            <person name="Howarth C."/>
            <person name="Jen D."/>
            <person name="Larson L."/>
            <person name="Lewis B."/>
            <person name="Mehta T."/>
            <person name="Park D."/>
            <person name="Pearson M."/>
            <person name="Richards J."/>
            <person name="Roberts A."/>
            <person name="Saif S."/>
            <person name="Shea T.D."/>
            <person name="Shenoy N."/>
            <person name="Sisk P."/>
            <person name="Stolte C."/>
            <person name="Sykes S.N."/>
            <person name="Thomson T."/>
            <person name="Walk T."/>
            <person name="White J."/>
            <person name="Yandava C."/>
            <person name="Straight P."/>
            <person name="Clardy J."/>
            <person name="Hung D."/>
            <person name="Kolter R."/>
            <person name="Mekalanos J."/>
            <person name="Walker S."/>
            <person name="Walsh C.T."/>
            <person name="Wieland-Brown L.C."/>
            <person name="Haas B."/>
            <person name="Nusbaum C."/>
            <person name="Birren B."/>
        </authorList>
    </citation>
    <scope>NUCLEOTIDE SEQUENCE [LARGE SCALE GENOMIC DNA]</scope>
    <source>
        <strain evidence="1 2">ATCC 53653</strain>
    </source>
</reference>
<dbReference type="EMBL" id="GG657754">
    <property type="protein sequence ID" value="EFL28638.1"/>
    <property type="molecule type" value="Genomic_DNA"/>
</dbReference>
<dbReference type="HOGENOM" id="CLU_1000837_0_0_11"/>
<name>D9WWL2_9ACTN</name>
<keyword evidence="2" id="KW-1185">Reference proteome</keyword>